<dbReference type="GO" id="GO:0000287">
    <property type="term" value="F:magnesium ion binding"/>
    <property type="evidence" value="ECO:0007669"/>
    <property type="project" value="UniProtKB-UniRule"/>
</dbReference>
<name>A0A7X9IL23_9DELT</name>
<dbReference type="PANTHER" id="PTHR42918">
    <property type="entry name" value="LYSYL-TRNA SYNTHETASE"/>
    <property type="match status" value="1"/>
</dbReference>
<reference evidence="14 15" key="1">
    <citation type="journal article" date="2020" name="Biotechnol. Biofuels">
        <title>New insights from the biogas microbiome by comprehensive genome-resolved metagenomics of nearly 1600 species originating from multiple anaerobic digesters.</title>
        <authorList>
            <person name="Campanaro S."/>
            <person name="Treu L."/>
            <person name="Rodriguez-R L.M."/>
            <person name="Kovalovszki A."/>
            <person name="Ziels R.M."/>
            <person name="Maus I."/>
            <person name="Zhu X."/>
            <person name="Kougias P.G."/>
            <person name="Basile A."/>
            <person name="Luo G."/>
            <person name="Schluter A."/>
            <person name="Konstantinidis K.T."/>
            <person name="Angelidaki I."/>
        </authorList>
    </citation>
    <scope>NUCLEOTIDE SEQUENCE [LARGE SCALE GENOMIC DNA]</scope>
    <source>
        <strain evidence="14">AS27yjCOA_65</strain>
    </source>
</reference>
<evidence type="ECO:0000256" key="7">
    <source>
        <dbReference type="ARBA" id="ARBA00022840"/>
    </source>
</evidence>
<dbReference type="NCBIfam" id="TIGR00499">
    <property type="entry name" value="lysS_bact"/>
    <property type="match status" value="1"/>
</dbReference>
<dbReference type="InterPro" id="IPR044136">
    <property type="entry name" value="Lys-tRNA-ligase_II_N"/>
</dbReference>
<dbReference type="InterPro" id="IPR002313">
    <property type="entry name" value="Lys-tRNA-ligase_II"/>
</dbReference>
<evidence type="ECO:0000256" key="12">
    <source>
        <dbReference type="RuleBase" id="RU000336"/>
    </source>
</evidence>
<dbReference type="NCBIfam" id="NF001756">
    <property type="entry name" value="PRK00484.1"/>
    <property type="match status" value="1"/>
</dbReference>
<dbReference type="PROSITE" id="PS50862">
    <property type="entry name" value="AA_TRNA_LIGASE_II"/>
    <property type="match status" value="1"/>
</dbReference>
<dbReference type="InterPro" id="IPR012340">
    <property type="entry name" value="NA-bd_OB-fold"/>
</dbReference>
<dbReference type="InterPro" id="IPR045864">
    <property type="entry name" value="aa-tRNA-synth_II/BPL/LPL"/>
</dbReference>
<dbReference type="HAMAP" id="MF_00252">
    <property type="entry name" value="Lys_tRNA_synth_class2"/>
    <property type="match status" value="1"/>
</dbReference>
<comment type="caution">
    <text evidence="14">The sequence shown here is derived from an EMBL/GenBank/DDBJ whole genome shotgun (WGS) entry which is preliminary data.</text>
</comment>
<keyword evidence="11 12" id="KW-0460">Magnesium</keyword>
<accession>A0A7X9IL23</accession>
<dbReference type="Gene3D" id="2.40.50.140">
    <property type="entry name" value="Nucleic acid-binding proteins"/>
    <property type="match status" value="1"/>
</dbReference>
<evidence type="ECO:0000256" key="3">
    <source>
        <dbReference type="ARBA" id="ARBA00022490"/>
    </source>
</evidence>
<dbReference type="GO" id="GO:0004824">
    <property type="term" value="F:lysine-tRNA ligase activity"/>
    <property type="evidence" value="ECO:0007669"/>
    <property type="project" value="UniProtKB-UniRule"/>
</dbReference>
<gene>
    <name evidence="11 14" type="primary">lysS</name>
    <name evidence="14" type="ORF">GYA55_11570</name>
</gene>
<keyword evidence="9 11" id="KW-0030">Aminoacyl-tRNA synthetase</keyword>
<dbReference type="InterPro" id="IPR004365">
    <property type="entry name" value="NA-bd_OB_tRNA"/>
</dbReference>
<evidence type="ECO:0000259" key="13">
    <source>
        <dbReference type="PROSITE" id="PS50862"/>
    </source>
</evidence>
<dbReference type="Pfam" id="PF01336">
    <property type="entry name" value="tRNA_anti-codon"/>
    <property type="match status" value="1"/>
</dbReference>
<comment type="catalytic activity">
    <reaction evidence="10 11 12">
        <text>tRNA(Lys) + L-lysine + ATP = L-lysyl-tRNA(Lys) + AMP + diphosphate</text>
        <dbReference type="Rhea" id="RHEA:20792"/>
        <dbReference type="Rhea" id="RHEA-COMP:9696"/>
        <dbReference type="Rhea" id="RHEA-COMP:9697"/>
        <dbReference type="ChEBI" id="CHEBI:30616"/>
        <dbReference type="ChEBI" id="CHEBI:32551"/>
        <dbReference type="ChEBI" id="CHEBI:33019"/>
        <dbReference type="ChEBI" id="CHEBI:78442"/>
        <dbReference type="ChEBI" id="CHEBI:78529"/>
        <dbReference type="ChEBI" id="CHEBI:456215"/>
        <dbReference type="EC" id="6.1.1.6"/>
    </reaction>
</comment>
<comment type="cofactor">
    <cofactor evidence="11 12">
        <name>Mg(2+)</name>
        <dbReference type="ChEBI" id="CHEBI:18420"/>
    </cofactor>
    <text evidence="11 12">Binds 3 Mg(2+) ions per subunit.</text>
</comment>
<evidence type="ECO:0000256" key="8">
    <source>
        <dbReference type="ARBA" id="ARBA00022917"/>
    </source>
</evidence>
<dbReference type="GO" id="GO:0005524">
    <property type="term" value="F:ATP binding"/>
    <property type="evidence" value="ECO:0007669"/>
    <property type="project" value="UniProtKB-UniRule"/>
</dbReference>
<keyword evidence="3 11" id="KW-0963">Cytoplasm</keyword>
<evidence type="ECO:0000256" key="6">
    <source>
        <dbReference type="ARBA" id="ARBA00022741"/>
    </source>
</evidence>
<evidence type="ECO:0000256" key="4">
    <source>
        <dbReference type="ARBA" id="ARBA00022598"/>
    </source>
</evidence>
<sequence length="493" mass="56494">MKERPEQEQMRFAKLKALKEKGFNYPNDIKVTASSLDVLESPIVDGKSEERLSIAGRIMQLRVMGKAMFAHILDGKGKVQIYIRSSDVGQETYEQCKNFDLGDIIAVKGFPFITKTGEHTLHAESVTLLVKSLIPPPEKWHGLTDEEARYRYRYVDLFSNLEVRERFRKRAEIIRFIRNFLDNRGFLEVETPCLHHVAGGATARPFKTHHNALGIDMYLRIALELPLKKLIVGGLERVYEISRVFRNEGISRKHNPEFTMLEFYQAFATFEDMMDLTEDLICEAAEEINGSLVLPWGEKTIDLKRPWKRISMLDAIHELGGVERSLDLNEVSSLHSIAAKHRVHLEDPSDWGRCLEAVFESLVEEKLIDPIFIMNHPFSISPLARKNLKDPKITDRFELFINGMEMANAFSELNDPVDQRERFEAQARRKIAGDKEACDVDEDFLRALEYGLPPTGGEGMGIDRLVMFLTNVSTIRDVVLFPQLKPEEGELDE</sequence>
<evidence type="ECO:0000313" key="14">
    <source>
        <dbReference type="EMBL" id="NMC63792.1"/>
    </source>
</evidence>
<dbReference type="GO" id="GO:0006430">
    <property type="term" value="P:lysyl-tRNA aminoacylation"/>
    <property type="evidence" value="ECO:0007669"/>
    <property type="project" value="UniProtKB-UniRule"/>
</dbReference>
<dbReference type="AlphaFoldDB" id="A0A7X9IL23"/>
<dbReference type="EC" id="6.1.1.6" evidence="11"/>
<dbReference type="EMBL" id="JAAZON010000527">
    <property type="protein sequence ID" value="NMC63792.1"/>
    <property type="molecule type" value="Genomic_DNA"/>
</dbReference>
<dbReference type="InterPro" id="IPR018149">
    <property type="entry name" value="Lys-tRNA-synth_II_C"/>
</dbReference>
<evidence type="ECO:0000256" key="5">
    <source>
        <dbReference type="ARBA" id="ARBA00022723"/>
    </source>
</evidence>
<keyword evidence="4 11" id="KW-0436">Ligase</keyword>
<comment type="similarity">
    <text evidence="2 11">Belongs to the class-II aminoacyl-tRNA synthetase family.</text>
</comment>
<dbReference type="Proteomes" id="UP000524246">
    <property type="component" value="Unassembled WGS sequence"/>
</dbReference>
<organism evidence="14 15">
    <name type="scientific">SAR324 cluster bacterium</name>
    <dbReference type="NCBI Taxonomy" id="2024889"/>
    <lineage>
        <taxon>Bacteria</taxon>
        <taxon>Deltaproteobacteria</taxon>
        <taxon>SAR324 cluster</taxon>
    </lineage>
</organism>
<dbReference type="FunFam" id="3.30.930.10:FF:000238">
    <property type="entry name" value="Lysine--tRNA ligase"/>
    <property type="match status" value="1"/>
</dbReference>
<dbReference type="InterPro" id="IPR004364">
    <property type="entry name" value="Aa-tRNA-synt_II"/>
</dbReference>
<evidence type="ECO:0000256" key="10">
    <source>
        <dbReference type="ARBA" id="ARBA00048573"/>
    </source>
</evidence>
<dbReference type="GO" id="GO:0000049">
    <property type="term" value="F:tRNA binding"/>
    <property type="evidence" value="ECO:0007669"/>
    <property type="project" value="TreeGrafter"/>
</dbReference>
<keyword evidence="7 11" id="KW-0067">ATP-binding</keyword>
<dbReference type="InterPro" id="IPR006195">
    <property type="entry name" value="aa-tRNA-synth_II"/>
</dbReference>
<evidence type="ECO:0000256" key="11">
    <source>
        <dbReference type="HAMAP-Rule" id="MF_00252"/>
    </source>
</evidence>
<dbReference type="Gene3D" id="3.30.930.10">
    <property type="entry name" value="Bira Bifunctional Protein, Domain 2"/>
    <property type="match status" value="1"/>
</dbReference>
<comment type="subcellular location">
    <subcellularLocation>
        <location evidence="1 11">Cytoplasm</location>
    </subcellularLocation>
</comment>
<dbReference type="CDD" id="cd00775">
    <property type="entry name" value="LysRS_core"/>
    <property type="match status" value="1"/>
</dbReference>
<dbReference type="SUPFAM" id="SSF50249">
    <property type="entry name" value="Nucleic acid-binding proteins"/>
    <property type="match status" value="1"/>
</dbReference>
<protein>
    <recommendedName>
        <fullName evidence="11">Lysine--tRNA ligase</fullName>
        <ecNumber evidence="11">6.1.1.6</ecNumber>
    </recommendedName>
    <alternativeName>
        <fullName evidence="11">Lysyl-tRNA synthetase</fullName>
        <shortName evidence="11">LysRS</shortName>
    </alternativeName>
</protein>
<feature type="binding site" evidence="11">
    <location>
        <position position="405"/>
    </location>
    <ligand>
        <name>Mg(2+)</name>
        <dbReference type="ChEBI" id="CHEBI:18420"/>
        <label>2</label>
    </ligand>
</feature>
<keyword evidence="5 11" id="KW-0479">Metal-binding</keyword>
<evidence type="ECO:0000313" key="15">
    <source>
        <dbReference type="Proteomes" id="UP000524246"/>
    </source>
</evidence>
<dbReference type="CDD" id="cd04322">
    <property type="entry name" value="LysRS_N"/>
    <property type="match status" value="1"/>
</dbReference>
<evidence type="ECO:0000256" key="2">
    <source>
        <dbReference type="ARBA" id="ARBA00008226"/>
    </source>
</evidence>
<feature type="domain" description="Aminoacyl-transfer RNA synthetases class-II family profile" evidence="13">
    <location>
        <begin position="167"/>
        <end position="486"/>
    </location>
</feature>
<evidence type="ECO:0000256" key="9">
    <source>
        <dbReference type="ARBA" id="ARBA00023146"/>
    </source>
</evidence>
<dbReference type="PRINTS" id="PR00982">
    <property type="entry name" value="TRNASYNTHLYS"/>
</dbReference>
<dbReference type="GO" id="GO:0005829">
    <property type="term" value="C:cytosol"/>
    <property type="evidence" value="ECO:0007669"/>
    <property type="project" value="TreeGrafter"/>
</dbReference>
<proteinExistence type="inferred from homology"/>
<comment type="subunit">
    <text evidence="11">Homodimer.</text>
</comment>
<dbReference type="PANTHER" id="PTHR42918:SF15">
    <property type="entry name" value="LYSINE--TRNA LIGASE, CHLOROPLASTIC_MITOCHONDRIAL"/>
    <property type="match status" value="1"/>
</dbReference>
<dbReference type="Pfam" id="PF00152">
    <property type="entry name" value="tRNA-synt_2"/>
    <property type="match status" value="1"/>
</dbReference>
<dbReference type="SUPFAM" id="SSF55681">
    <property type="entry name" value="Class II aaRS and biotin synthetases"/>
    <property type="match status" value="1"/>
</dbReference>
<keyword evidence="8 11" id="KW-0648">Protein biosynthesis</keyword>
<feature type="binding site" evidence="11">
    <location>
        <position position="398"/>
    </location>
    <ligand>
        <name>Mg(2+)</name>
        <dbReference type="ChEBI" id="CHEBI:18420"/>
        <label>1</label>
    </ligand>
</feature>
<keyword evidence="6 11" id="KW-0547">Nucleotide-binding</keyword>
<evidence type="ECO:0000256" key="1">
    <source>
        <dbReference type="ARBA" id="ARBA00004496"/>
    </source>
</evidence>
<feature type="binding site" evidence="11">
    <location>
        <position position="405"/>
    </location>
    <ligand>
        <name>Mg(2+)</name>
        <dbReference type="ChEBI" id="CHEBI:18420"/>
        <label>1</label>
    </ligand>
</feature>